<dbReference type="Proteomes" id="UP001187315">
    <property type="component" value="Unassembled WGS sequence"/>
</dbReference>
<dbReference type="AlphaFoldDB" id="A0AA88SXC6"/>
<gene>
    <name evidence="3" type="ORF">Q7C36_007471</name>
</gene>
<comment type="caution">
    <text evidence="3">The sequence shown here is derived from an EMBL/GenBank/DDBJ whole genome shotgun (WGS) entry which is preliminary data.</text>
</comment>
<organism evidence="3 4">
    <name type="scientific">Tachysurus vachellii</name>
    <name type="common">Darkbarbel catfish</name>
    <name type="synonym">Pelteobagrus vachellii</name>
    <dbReference type="NCBI Taxonomy" id="175792"/>
    <lineage>
        <taxon>Eukaryota</taxon>
        <taxon>Metazoa</taxon>
        <taxon>Chordata</taxon>
        <taxon>Craniata</taxon>
        <taxon>Vertebrata</taxon>
        <taxon>Euteleostomi</taxon>
        <taxon>Actinopterygii</taxon>
        <taxon>Neopterygii</taxon>
        <taxon>Teleostei</taxon>
        <taxon>Ostariophysi</taxon>
        <taxon>Siluriformes</taxon>
        <taxon>Bagridae</taxon>
        <taxon>Tachysurus</taxon>
    </lineage>
</organism>
<keyword evidence="2" id="KW-1133">Transmembrane helix</keyword>
<accession>A0AA88SXC6</accession>
<dbReference type="EMBL" id="JAVHJS010000007">
    <property type="protein sequence ID" value="KAK2852270.1"/>
    <property type="molecule type" value="Genomic_DNA"/>
</dbReference>
<keyword evidence="2" id="KW-0472">Membrane</keyword>
<reference evidence="3" key="1">
    <citation type="submission" date="2023-08" db="EMBL/GenBank/DDBJ databases">
        <title>Pelteobagrus vachellii genome.</title>
        <authorList>
            <person name="Liu H."/>
        </authorList>
    </citation>
    <scope>NUCLEOTIDE SEQUENCE</scope>
    <source>
        <strain evidence="3">PRFRI_2022a</strain>
        <tissue evidence="3">Muscle</tissue>
    </source>
</reference>
<name>A0AA88SXC6_TACVA</name>
<keyword evidence="4" id="KW-1185">Reference proteome</keyword>
<proteinExistence type="predicted"/>
<evidence type="ECO:0000313" key="3">
    <source>
        <dbReference type="EMBL" id="KAK2852270.1"/>
    </source>
</evidence>
<keyword evidence="2" id="KW-0812">Transmembrane</keyword>
<evidence type="ECO:0000313" key="4">
    <source>
        <dbReference type="Proteomes" id="UP001187315"/>
    </source>
</evidence>
<evidence type="ECO:0000256" key="1">
    <source>
        <dbReference type="SAM" id="MobiDB-lite"/>
    </source>
</evidence>
<feature type="region of interest" description="Disordered" evidence="1">
    <location>
        <begin position="82"/>
        <end position="104"/>
    </location>
</feature>
<protein>
    <submittedName>
        <fullName evidence="3">Uncharacterized protein</fullName>
    </submittedName>
</protein>
<evidence type="ECO:0000256" key="2">
    <source>
        <dbReference type="SAM" id="Phobius"/>
    </source>
</evidence>
<sequence length="104" mass="11710">MRLKIGFILRSLLVIGTFLGLVLLWSSLSPKPDDEPPFGKVEVRDVPNPQNDVGDQFKAVVPWPHVEGTQFCVKEAWATLSPKNQNLQGSPEGRERQQTVRTWS</sequence>
<feature type="transmembrane region" description="Helical" evidence="2">
    <location>
        <begin position="7"/>
        <end position="28"/>
    </location>
</feature>